<dbReference type="EMBL" id="MVJN01000006">
    <property type="protein sequence ID" value="RAP36311.1"/>
    <property type="molecule type" value="Genomic_DNA"/>
</dbReference>
<evidence type="ECO:0000256" key="2">
    <source>
        <dbReference type="ARBA" id="ARBA00002803"/>
    </source>
</evidence>
<dbReference type="Gene3D" id="2.40.30.20">
    <property type="match status" value="2"/>
</dbReference>
<name>A0A364LIR7_9GAMM</name>
<dbReference type="PIRSF" id="PIRSF000498">
    <property type="entry name" value="Riboflavin_syn_A"/>
    <property type="match status" value="1"/>
</dbReference>
<evidence type="ECO:0000256" key="6">
    <source>
        <dbReference type="ARBA" id="ARBA00022619"/>
    </source>
</evidence>
<reference evidence="12 13" key="1">
    <citation type="submission" date="2017-02" db="EMBL/GenBank/DDBJ databases">
        <title>Legionella quilivanii strain from human: case report and whole genome sequencing analysis.</title>
        <authorList>
            <person name="Lalancette C."/>
            <person name="Leduc J.-M."/>
            <person name="Levesque S."/>
            <person name="Fournier E."/>
            <person name="Saoud J."/>
            <person name="Faucher S.P."/>
            <person name="Bernard K."/>
            <person name="Martineau C."/>
            <person name="Longtin J."/>
        </authorList>
    </citation>
    <scope>NUCLEOTIDE SEQUENCE [LARGE SCALE GENOMIC DNA]</scope>
    <source>
        <strain evidence="12 13">ID143958</strain>
    </source>
</reference>
<comment type="pathway">
    <text evidence="3">Cofactor biosynthesis; riboflavin biosynthesis; riboflavin from 2-hydroxy-3-oxobutyl phosphate and 5-amino-6-(D-ribitylamino)uracil: step 2/2.</text>
</comment>
<proteinExistence type="predicted"/>
<dbReference type="Pfam" id="PF00677">
    <property type="entry name" value="Lum_binding"/>
    <property type="match status" value="2"/>
</dbReference>
<evidence type="ECO:0000256" key="1">
    <source>
        <dbReference type="ARBA" id="ARBA00000968"/>
    </source>
</evidence>
<dbReference type="NCBIfam" id="NF006767">
    <property type="entry name" value="PRK09289.1"/>
    <property type="match status" value="1"/>
</dbReference>
<evidence type="ECO:0000259" key="11">
    <source>
        <dbReference type="PROSITE" id="PS51177"/>
    </source>
</evidence>
<evidence type="ECO:0000256" key="4">
    <source>
        <dbReference type="ARBA" id="ARBA00012827"/>
    </source>
</evidence>
<sequence>MFTGLIQCLGEVRSNTDYNQAKRLVLTLPELDEGNFQTGESIAVNGVCLTLLPDHGQQYSFDISAETLASSTLGALSEGDKVNIERAMLPSTRFGGHYVSGHIDAMATLTSIKPIGECLELTVEEFNIPARAFLLPKGSIALNGVSLTINKVENERISLMLVPHTVAHTTFPYMSAGQRLNIEFDYLTRVMAHQLSSLLQLKREVNE</sequence>
<organism evidence="12 13">
    <name type="scientific">Legionella quinlivanii</name>
    <dbReference type="NCBI Taxonomy" id="45073"/>
    <lineage>
        <taxon>Bacteria</taxon>
        <taxon>Pseudomonadati</taxon>
        <taxon>Pseudomonadota</taxon>
        <taxon>Gammaproteobacteria</taxon>
        <taxon>Legionellales</taxon>
        <taxon>Legionellaceae</taxon>
        <taxon>Legionella</taxon>
    </lineage>
</organism>
<dbReference type="InterPro" id="IPR017938">
    <property type="entry name" value="Riboflavin_synthase-like_b-brl"/>
</dbReference>
<dbReference type="GO" id="GO:0004746">
    <property type="term" value="F:riboflavin synthase activity"/>
    <property type="evidence" value="ECO:0007669"/>
    <property type="project" value="UniProtKB-UniRule"/>
</dbReference>
<dbReference type="NCBIfam" id="TIGR00187">
    <property type="entry name" value="ribE"/>
    <property type="match status" value="1"/>
</dbReference>
<protein>
    <recommendedName>
        <fullName evidence="5 9">Riboflavin synthase</fullName>
        <ecNumber evidence="4 9">2.5.1.9</ecNumber>
    </recommendedName>
</protein>
<dbReference type="PANTHER" id="PTHR21098:SF12">
    <property type="entry name" value="RIBOFLAVIN SYNTHASE"/>
    <property type="match status" value="1"/>
</dbReference>
<gene>
    <name evidence="12" type="ORF">B1207_09195</name>
</gene>
<keyword evidence="7" id="KW-0808">Transferase</keyword>
<accession>A0A364LIR7</accession>
<dbReference type="InterPro" id="IPR026017">
    <property type="entry name" value="Lumazine-bd_dom"/>
</dbReference>
<feature type="repeat" description="Lumazine-binding" evidence="10">
    <location>
        <begin position="98"/>
        <end position="195"/>
    </location>
</feature>
<feature type="domain" description="Lumazine-binding" evidence="11">
    <location>
        <begin position="1"/>
        <end position="97"/>
    </location>
</feature>
<dbReference type="InterPro" id="IPR023366">
    <property type="entry name" value="ATP_synth_asu-like_sf"/>
</dbReference>
<feature type="domain" description="Lumazine-binding" evidence="11">
    <location>
        <begin position="98"/>
        <end position="195"/>
    </location>
</feature>
<dbReference type="Proteomes" id="UP000249458">
    <property type="component" value="Unassembled WGS sequence"/>
</dbReference>
<dbReference type="PROSITE" id="PS51177">
    <property type="entry name" value="LUMAZINE_BIND"/>
    <property type="match status" value="2"/>
</dbReference>
<evidence type="ECO:0000313" key="13">
    <source>
        <dbReference type="Proteomes" id="UP000249458"/>
    </source>
</evidence>
<dbReference type="RefSeq" id="WP_112219680.1">
    <property type="nucleotide sequence ID" value="NZ_MVJN01000006.1"/>
</dbReference>
<dbReference type="CDD" id="cd00402">
    <property type="entry name" value="Riboflavin_synthase_like"/>
    <property type="match status" value="1"/>
</dbReference>
<dbReference type="SUPFAM" id="SSF63380">
    <property type="entry name" value="Riboflavin synthase domain-like"/>
    <property type="match status" value="2"/>
</dbReference>
<evidence type="ECO:0000256" key="3">
    <source>
        <dbReference type="ARBA" id="ARBA00004887"/>
    </source>
</evidence>
<evidence type="ECO:0000256" key="5">
    <source>
        <dbReference type="ARBA" id="ARBA00013950"/>
    </source>
</evidence>
<evidence type="ECO:0000256" key="7">
    <source>
        <dbReference type="ARBA" id="ARBA00022679"/>
    </source>
</evidence>
<keyword evidence="6" id="KW-0686">Riboflavin biosynthesis</keyword>
<dbReference type="AlphaFoldDB" id="A0A364LIR7"/>
<evidence type="ECO:0000256" key="10">
    <source>
        <dbReference type="PROSITE-ProRule" id="PRU00524"/>
    </source>
</evidence>
<evidence type="ECO:0000256" key="9">
    <source>
        <dbReference type="NCBIfam" id="TIGR00187"/>
    </source>
</evidence>
<evidence type="ECO:0000313" key="12">
    <source>
        <dbReference type="EMBL" id="RAP36311.1"/>
    </source>
</evidence>
<comment type="function">
    <text evidence="2">Catalyzes the dismutation of two molecules of 6,7-dimethyl-8-ribityllumazine, resulting in the formation of riboflavin and 5-amino-6-(D-ribitylamino)uracil.</text>
</comment>
<dbReference type="PANTHER" id="PTHR21098">
    <property type="entry name" value="RIBOFLAVIN SYNTHASE ALPHA CHAIN"/>
    <property type="match status" value="1"/>
</dbReference>
<comment type="caution">
    <text evidence="12">The sequence shown here is derived from an EMBL/GenBank/DDBJ whole genome shotgun (WGS) entry which is preliminary data.</text>
</comment>
<dbReference type="EC" id="2.5.1.9" evidence="4 9"/>
<comment type="catalytic activity">
    <reaction evidence="1">
        <text>2 6,7-dimethyl-8-(1-D-ribityl)lumazine + H(+) = 5-amino-6-(D-ribitylamino)uracil + riboflavin</text>
        <dbReference type="Rhea" id="RHEA:20772"/>
        <dbReference type="ChEBI" id="CHEBI:15378"/>
        <dbReference type="ChEBI" id="CHEBI:15934"/>
        <dbReference type="ChEBI" id="CHEBI:57986"/>
        <dbReference type="ChEBI" id="CHEBI:58201"/>
        <dbReference type="EC" id="2.5.1.9"/>
    </reaction>
</comment>
<keyword evidence="8" id="KW-0677">Repeat</keyword>
<feature type="repeat" description="Lumazine-binding" evidence="10">
    <location>
        <begin position="1"/>
        <end position="97"/>
    </location>
</feature>
<dbReference type="GO" id="GO:0009231">
    <property type="term" value="P:riboflavin biosynthetic process"/>
    <property type="evidence" value="ECO:0007669"/>
    <property type="project" value="UniProtKB-KW"/>
</dbReference>
<dbReference type="InterPro" id="IPR001783">
    <property type="entry name" value="Lumazine-bd"/>
</dbReference>
<evidence type="ECO:0000256" key="8">
    <source>
        <dbReference type="ARBA" id="ARBA00022737"/>
    </source>
</evidence>